<organism evidence="2 3">
    <name type="scientific">Dryococelus australis</name>
    <dbReference type="NCBI Taxonomy" id="614101"/>
    <lineage>
        <taxon>Eukaryota</taxon>
        <taxon>Metazoa</taxon>
        <taxon>Ecdysozoa</taxon>
        <taxon>Arthropoda</taxon>
        <taxon>Hexapoda</taxon>
        <taxon>Insecta</taxon>
        <taxon>Pterygota</taxon>
        <taxon>Neoptera</taxon>
        <taxon>Polyneoptera</taxon>
        <taxon>Phasmatodea</taxon>
        <taxon>Verophasmatodea</taxon>
        <taxon>Anareolatae</taxon>
        <taxon>Phasmatidae</taxon>
        <taxon>Eurycanthinae</taxon>
        <taxon>Dryococelus</taxon>
    </lineage>
</organism>
<evidence type="ECO:0000313" key="3">
    <source>
        <dbReference type="Proteomes" id="UP001159363"/>
    </source>
</evidence>
<feature type="compositionally biased region" description="Basic residues" evidence="1">
    <location>
        <begin position="125"/>
        <end position="135"/>
    </location>
</feature>
<sequence length="517" mass="58173">MIEYFRTVQLRRTGFDSGRGHSRILACGNRAGRRHLSAGFLGVLPFPPPFHSGIAPYSPHFTLVGSYDLDLLAGKPSSEPRFSSYKDRGSSVNCGKNLVSVRVKASVSGLRTTSANNSDDIPERRKGKRRTKPKNYKRNVIKRAIVMGKQYENHAGKVVPAKRIGNAYNQLYVFSNFYKDYSLKDKQDIYLQGLIDVVDVKRRPPRDDSGKEVRSALDGYGLYKLKGKSPVDKWGKHTTFMSPPDTKIKVQDHIESFPVKESHYTGKPVKYLSADLNVLQQRRSLAFKKSNDGTYLCGTSNNQLQNGLPALWNSNSRLSKRDSGCVELSRSRRAVREVREMTNGSKICDCEYQAVKSEAGRLDYRTNLITELICCHFNDDIVKIFDTRTLLETAEQDFQIRFTTASRRLSIPVKAGFACHSPGLDRQALHNSRRRLGYLSRASHSGTAQPRGCTVFIRLYPEDVENLHRMLSCVTSGERGCADWLQGFFTKQRKRYGDITTARPVSVAGSSSASMQK</sequence>
<evidence type="ECO:0000313" key="2">
    <source>
        <dbReference type="EMBL" id="KAJ8868787.1"/>
    </source>
</evidence>
<accession>A0ABQ9G9G2</accession>
<dbReference type="Proteomes" id="UP001159363">
    <property type="component" value="Chromosome 13"/>
</dbReference>
<keyword evidence="3" id="KW-1185">Reference proteome</keyword>
<gene>
    <name evidence="2" type="ORF">PR048_030327</name>
</gene>
<name>A0ABQ9G9G2_9NEOP</name>
<reference evidence="2 3" key="1">
    <citation type="submission" date="2023-02" db="EMBL/GenBank/DDBJ databases">
        <title>LHISI_Scaffold_Assembly.</title>
        <authorList>
            <person name="Stuart O.P."/>
            <person name="Cleave R."/>
            <person name="Magrath M.J.L."/>
            <person name="Mikheyev A.S."/>
        </authorList>
    </citation>
    <scope>NUCLEOTIDE SEQUENCE [LARGE SCALE GENOMIC DNA]</scope>
    <source>
        <strain evidence="2">Daus_M_001</strain>
        <tissue evidence="2">Leg muscle</tissue>
    </source>
</reference>
<feature type="region of interest" description="Disordered" evidence="1">
    <location>
        <begin position="112"/>
        <end position="135"/>
    </location>
</feature>
<comment type="caution">
    <text evidence="2">The sequence shown here is derived from an EMBL/GenBank/DDBJ whole genome shotgun (WGS) entry which is preliminary data.</text>
</comment>
<protein>
    <submittedName>
        <fullName evidence="2">Uncharacterized protein</fullName>
    </submittedName>
</protein>
<proteinExistence type="predicted"/>
<dbReference type="EMBL" id="JARBHB010000014">
    <property type="protein sequence ID" value="KAJ8868787.1"/>
    <property type="molecule type" value="Genomic_DNA"/>
</dbReference>
<evidence type="ECO:0000256" key="1">
    <source>
        <dbReference type="SAM" id="MobiDB-lite"/>
    </source>
</evidence>